<proteinExistence type="inferred from homology"/>
<comment type="similarity">
    <text evidence="11">Belongs to the IPP isomerase type 2 family.</text>
</comment>
<keyword evidence="4 11" id="KW-0288">FMN</keyword>
<comment type="cofactor">
    <cofactor evidence="11">
        <name>NADPH</name>
        <dbReference type="ChEBI" id="CHEBI:57783"/>
    </cofactor>
</comment>
<protein>
    <recommendedName>
        <fullName evidence="11">Isopentenyl-diphosphate delta-isomerase</fullName>
        <shortName evidence="11">IPP isomerase</shortName>
        <ecNumber evidence="11">5.3.3.2</ecNumber>
    </recommendedName>
    <alternativeName>
        <fullName evidence="11">Isopentenyl diphosphate:dimethylallyl diphosphate isomerase</fullName>
    </alternativeName>
    <alternativeName>
        <fullName evidence="11">Isopentenyl pyrophosphate isomerase</fullName>
    </alternativeName>
    <alternativeName>
        <fullName evidence="11">Type 2 isopentenyl diphosphate isomerase</fullName>
        <shortName evidence="11">IDI-2</shortName>
    </alternativeName>
</protein>
<organism evidence="13 14">
    <name type="scientific">Tissierella carlieri</name>
    <dbReference type="NCBI Taxonomy" id="689904"/>
    <lineage>
        <taxon>Bacteria</taxon>
        <taxon>Bacillati</taxon>
        <taxon>Bacillota</taxon>
        <taxon>Tissierellia</taxon>
        <taxon>Tissierellales</taxon>
        <taxon>Tissierellaceae</taxon>
        <taxon>Tissierella</taxon>
    </lineage>
</organism>
<keyword evidence="9 11" id="KW-0413">Isomerase</keyword>
<comment type="subunit">
    <text evidence="10 11">Homooctamer. Dimer of tetramers.</text>
</comment>
<dbReference type="CDD" id="cd02811">
    <property type="entry name" value="IDI-2_FMN"/>
    <property type="match status" value="1"/>
</dbReference>
<feature type="binding site" evidence="11">
    <location>
        <position position="153"/>
    </location>
    <ligand>
        <name>Mg(2+)</name>
        <dbReference type="ChEBI" id="CHEBI:18420"/>
    </ligand>
</feature>
<dbReference type="InterPro" id="IPR013785">
    <property type="entry name" value="Aldolase_TIM"/>
</dbReference>
<feature type="binding site" evidence="11">
    <location>
        <position position="91"/>
    </location>
    <ligand>
        <name>FMN</name>
        <dbReference type="ChEBI" id="CHEBI:58210"/>
    </ligand>
</feature>
<dbReference type="Pfam" id="PF01070">
    <property type="entry name" value="FMN_dh"/>
    <property type="match status" value="1"/>
</dbReference>
<dbReference type="EMBL" id="JANGAC010000006">
    <property type="protein sequence ID" value="MCQ4923450.1"/>
    <property type="molecule type" value="Genomic_DNA"/>
</dbReference>
<feature type="binding site" evidence="11">
    <location>
        <begin position="260"/>
        <end position="262"/>
    </location>
    <ligand>
        <name>FMN</name>
        <dbReference type="ChEBI" id="CHEBI:58210"/>
    </ligand>
</feature>
<evidence type="ECO:0000256" key="4">
    <source>
        <dbReference type="ARBA" id="ARBA00022643"/>
    </source>
</evidence>
<feature type="binding site" evidence="11">
    <location>
        <position position="152"/>
    </location>
    <ligand>
        <name>substrate</name>
    </ligand>
</feature>
<evidence type="ECO:0000313" key="13">
    <source>
        <dbReference type="EMBL" id="MCQ4923450.1"/>
    </source>
</evidence>
<feature type="binding site" evidence="11">
    <location>
        <position position="184"/>
    </location>
    <ligand>
        <name>FMN</name>
        <dbReference type="ChEBI" id="CHEBI:58210"/>
    </ligand>
</feature>
<comment type="caution">
    <text evidence="13">The sequence shown here is derived from an EMBL/GenBank/DDBJ whole genome shotgun (WGS) entry which is preliminary data.</text>
</comment>
<keyword evidence="3 11" id="KW-0285">Flavoprotein</keyword>
<evidence type="ECO:0000256" key="5">
    <source>
        <dbReference type="ARBA" id="ARBA00022723"/>
    </source>
</evidence>
<evidence type="ECO:0000256" key="7">
    <source>
        <dbReference type="ARBA" id="ARBA00022857"/>
    </source>
</evidence>
<evidence type="ECO:0000256" key="1">
    <source>
        <dbReference type="ARBA" id="ARBA00001917"/>
    </source>
</evidence>
<dbReference type="HAMAP" id="MF_00354">
    <property type="entry name" value="Idi_2"/>
    <property type="match status" value="1"/>
</dbReference>
<evidence type="ECO:0000256" key="2">
    <source>
        <dbReference type="ARBA" id="ARBA00022490"/>
    </source>
</evidence>
<dbReference type="GO" id="GO:0004452">
    <property type="term" value="F:isopentenyl-diphosphate delta-isomerase activity"/>
    <property type="evidence" value="ECO:0007669"/>
    <property type="project" value="UniProtKB-EC"/>
</dbReference>
<keyword evidence="14" id="KW-1185">Reference proteome</keyword>
<keyword evidence="8 11" id="KW-0414">Isoprene biosynthesis</keyword>
<evidence type="ECO:0000259" key="12">
    <source>
        <dbReference type="Pfam" id="PF01070"/>
    </source>
</evidence>
<evidence type="ECO:0000313" key="14">
    <source>
        <dbReference type="Proteomes" id="UP001524478"/>
    </source>
</evidence>
<dbReference type="InterPro" id="IPR000262">
    <property type="entry name" value="FMN-dep_DH"/>
</dbReference>
<dbReference type="InterPro" id="IPR011179">
    <property type="entry name" value="IPdP_isomerase"/>
</dbReference>
<comment type="cofactor">
    <cofactor evidence="11">
        <name>Mg(2+)</name>
        <dbReference type="ChEBI" id="CHEBI:18420"/>
    </cofactor>
</comment>
<dbReference type="RefSeq" id="WP_256311433.1">
    <property type="nucleotide sequence ID" value="NZ_JANGAC010000006.1"/>
</dbReference>
<name>A0ABT1SAE6_9FIRM</name>
<keyword evidence="2 11" id="KW-0963">Cytoplasm</keyword>
<feature type="binding site" evidence="11">
    <location>
        <begin position="61"/>
        <end position="63"/>
    </location>
    <ligand>
        <name>FMN</name>
        <dbReference type="ChEBI" id="CHEBI:58210"/>
    </ligand>
</feature>
<dbReference type="SUPFAM" id="SSF51395">
    <property type="entry name" value="FMN-linked oxidoreductases"/>
    <property type="match status" value="1"/>
</dbReference>
<dbReference type="NCBIfam" id="TIGR02151">
    <property type="entry name" value="IPP_isom_2"/>
    <property type="match status" value="1"/>
</dbReference>
<gene>
    <name evidence="11 13" type="primary">fni</name>
    <name evidence="13" type="ORF">NE686_10160</name>
</gene>
<feature type="binding site" evidence="11">
    <location>
        <begin position="281"/>
        <end position="282"/>
    </location>
    <ligand>
        <name>FMN</name>
        <dbReference type="ChEBI" id="CHEBI:58210"/>
    </ligand>
</feature>
<keyword evidence="5 11" id="KW-0479">Metal-binding</keyword>
<comment type="cofactor">
    <cofactor evidence="1 11">
        <name>FMN</name>
        <dbReference type="ChEBI" id="CHEBI:58210"/>
    </cofactor>
</comment>
<evidence type="ECO:0000256" key="9">
    <source>
        <dbReference type="ARBA" id="ARBA00023235"/>
    </source>
</evidence>
<keyword evidence="6 11" id="KW-0460">Magnesium</keyword>
<feature type="binding site" evidence="11">
    <location>
        <position position="122"/>
    </location>
    <ligand>
        <name>FMN</name>
        <dbReference type="ChEBI" id="CHEBI:58210"/>
    </ligand>
</feature>
<comment type="catalytic activity">
    <reaction evidence="11">
        <text>isopentenyl diphosphate = dimethylallyl diphosphate</text>
        <dbReference type="Rhea" id="RHEA:23284"/>
        <dbReference type="ChEBI" id="CHEBI:57623"/>
        <dbReference type="ChEBI" id="CHEBI:128769"/>
        <dbReference type="EC" id="5.3.3.2"/>
    </reaction>
</comment>
<reference evidence="13 14" key="1">
    <citation type="submission" date="2022-06" db="EMBL/GenBank/DDBJ databases">
        <title>Isolation of gut microbiota from human fecal samples.</title>
        <authorList>
            <person name="Pamer E.G."/>
            <person name="Barat B."/>
            <person name="Waligurski E."/>
            <person name="Medina S."/>
            <person name="Paddock L."/>
            <person name="Mostad J."/>
        </authorList>
    </citation>
    <scope>NUCLEOTIDE SEQUENCE [LARGE SCALE GENOMIC DNA]</scope>
    <source>
        <strain evidence="13 14">DFI.7.95</strain>
    </source>
</reference>
<dbReference type="Gene3D" id="3.20.20.70">
    <property type="entry name" value="Aldolase class I"/>
    <property type="match status" value="1"/>
</dbReference>
<feature type="binding site" evidence="11">
    <location>
        <position position="209"/>
    </location>
    <ligand>
        <name>FMN</name>
        <dbReference type="ChEBI" id="CHEBI:58210"/>
    </ligand>
</feature>
<evidence type="ECO:0000256" key="8">
    <source>
        <dbReference type="ARBA" id="ARBA00023229"/>
    </source>
</evidence>
<comment type="function">
    <text evidence="11">Involved in the biosynthesis of isoprenoids. Catalyzes the 1,3-allylic rearrangement of the homoallylic substrate isopentenyl (IPP) to its allylic isomer, dimethylallyl diphosphate (DMAPP).</text>
</comment>
<evidence type="ECO:0000256" key="6">
    <source>
        <dbReference type="ARBA" id="ARBA00022842"/>
    </source>
</evidence>
<evidence type="ECO:0000256" key="11">
    <source>
        <dbReference type="HAMAP-Rule" id="MF_00354"/>
    </source>
</evidence>
<dbReference type="Proteomes" id="UP001524478">
    <property type="component" value="Unassembled WGS sequence"/>
</dbReference>
<dbReference type="PIRSF" id="PIRSF003314">
    <property type="entry name" value="IPP_isomerase"/>
    <property type="match status" value="1"/>
</dbReference>
<feature type="domain" description="FMN-dependent dehydrogenase" evidence="12">
    <location>
        <begin position="168"/>
        <end position="325"/>
    </location>
</feature>
<keyword evidence="7 11" id="KW-0521">NADP</keyword>
<evidence type="ECO:0000256" key="10">
    <source>
        <dbReference type="ARBA" id="ARBA00025810"/>
    </source>
</evidence>
<comment type="caution">
    <text evidence="11">Lacks conserved residue(s) required for the propagation of feature annotation.</text>
</comment>
<sequence>MRKKRKREHVENYLRTTYKGDTLLEDVFLQHNALPDLSFEDIDTKTVFLGKTVDYPIIINAMTGGSDFSWEINRDLSLIAKEFKIPMAVGSQTIALCEEEECRDSFEIVRQTIGDDGIVIANLNAQASLEDVKRALDMIKGDAIQLHLNPAQEVVMLEGDRDFRGILRNIETIVKGIGKPVIVKEVGFGISKEVAEKLYNVGVKNIDVSGYGGTNFIEIENIRYNNIDFSDLYSWGIPTALALIKCRELSQELNLIASGGIRTGMDIIKSLVVGGDMAGISGEILSYLLHGGYENARNYLEATIHKMKIVMLLLGKRNMEELKATDYKIVGELKELVNNL</sequence>
<dbReference type="PANTHER" id="PTHR43665">
    <property type="entry name" value="ISOPENTENYL-DIPHOSPHATE DELTA-ISOMERASE"/>
    <property type="match status" value="1"/>
</dbReference>
<accession>A0ABT1SAE6</accession>
<feature type="binding site" evidence="11">
    <location>
        <begin position="5"/>
        <end position="6"/>
    </location>
    <ligand>
        <name>substrate</name>
    </ligand>
</feature>
<dbReference type="EC" id="5.3.3.2" evidence="11"/>
<feature type="binding site" evidence="11">
    <location>
        <position position="214"/>
    </location>
    <ligand>
        <name>FMN</name>
        <dbReference type="ChEBI" id="CHEBI:58210"/>
    </ligand>
</feature>
<evidence type="ECO:0000256" key="3">
    <source>
        <dbReference type="ARBA" id="ARBA00022630"/>
    </source>
</evidence>
<comment type="subcellular location">
    <subcellularLocation>
        <location evidence="11">Cytoplasm</location>
    </subcellularLocation>
</comment>
<dbReference type="PANTHER" id="PTHR43665:SF1">
    <property type="entry name" value="ISOPENTENYL-DIPHOSPHATE DELTA-ISOMERASE"/>
    <property type="match status" value="1"/>
</dbReference>